<dbReference type="GO" id="GO:0070095">
    <property type="term" value="F:fructose-6-phosphate binding"/>
    <property type="evidence" value="ECO:0007669"/>
    <property type="project" value="TreeGrafter"/>
</dbReference>
<evidence type="ECO:0000256" key="8">
    <source>
        <dbReference type="ARBA" id="ARBA00023152"/>
    </source>
</evidence>
<evidence type="ECO:0000256" key="2">
    <source>
        <dbReference type="ARBA" id="ARBA00004679"/>
    </source>
</evidence>
<dbReference type="PRINTS" id="PR00476">
    <property type="entry name" value="PHFRCTKINASE"/>
</dbReference>
<dbReference type="AlphaFoldDB" id="A0A0P6XCU2"/>
<evidence type="ECO:0000313" key="11">
    <source>
        <dbReference type="EMBL" id="KPL72713.1"/>
    </source>
</evidence>
<comment type="similarity">
    <text evidence="9">Belongs to the phosphofructokinase type A (PFKA) family.</text>
</comment>
<dbReference type="RefSeq" id="WP_062421215.1">
    <property type="nucleotide sequence ID" value="NZ_BBYA01000008.1"/>
</dbReference>
<dbReference type="EMBL" id="LGCK01000007">
    <property type="protein sequence ID" value="KPL72713.1"/>
    <property type="molecule type" value="Genomic_DNA"/>
</dbReference>
<dbReference type="GO" id="GO:0030388">
    <property type="term" value="P:fructose 1,6-bisphosphate metabolic process"/>
    <property type="evidence" value="ECO:0007669"/>
    <property type="project" value="TreeGrafter"/>
</dbReference>
<sequence>MSKTIGILTGGGDVPGLNPCMKAVVIGALEMGYRVLGIRRGWAGLLNYNLNEPSTHEYYVRELHKEDVRTIDRTGGTFLHTSRTNPQKVTVNRIPDFLKTSSYGVKVNDEGIMDYTDYVMKVLDHLTIDTLVTIGGDDTLSYSARLHKEGYPCVAIPKTMDNDVFGTDYCIGFSTAVTRSVDMITNMRTSVGSHERIGVVELFGRNSGETSLIAAYLAYVDRALIPEVPFDINKLCDFLIDDKRSNPSNYAMITVSEGAIMEGGEIIEKGEADAYGHRKLGGIGELVSAEIKARTGQDIMYQQLAYMMRSGAPDSLDRMVAMSFGNLAVQLIKRNETGKMTALHGGKYTTVPIDMIMAGKKRVDVPAFYDIETYRPRVKDFMGVPMFLS</sequence>
<name>A0A0P6XCU2_9CHLR</name>
<dbReference type="Proteomes" id="UP000050430">
    <property type="component" value="Unassembled WGS sequence"/>
</dbReference>
<dbReference type="UniPathway" id="UPA00109">
    <property type="reaction ID" value="UER00182"/>
</dbReference>
<dbReference type="GO" id="GO:0003872">
    <property type="term" value="F:6-phosphofructokinase activity"/>
    <property type="evidence" value="ECO:0007669"/>
    <property type="project" value="InterPro"/>
</dbReference>
<dbReference type="InterPro" id="IPR035966">
    <property type="entry name" value="PKF_sf"/>
</dbReference>
<evidence type="ECO:0000256" key="9">
    <source>
        <dbReference type="ARBA" id="ARBA00038478"/>
    </source>
</evidence>
<dbReference type="GO" id="GO:0005524">
    <property type="term" value="F:ATP binding"/>
    <property type="evidence" value="ECO:0007669"/>
    <property type="project" value="InterPro"/>
</dbReference>
<evidence type="ECO:0000256" key="6">
    <source>
        <dbReference type="ARBA" id="ARBA00022777"/>
    </source>
</evidence>
<evidence type="ECO:0000256" key="5">
    <source>
        <dbReference type="ARBA" id="ARBA00022723"/>
    </source>
</evidence>
<dbReference type="GO" id="GO:0006002">
    <property type="term" value="P:fructose 6-phosphate metabolic process"/>
    <property type="evidence" value="ECO:0007669"/>
    <property type="project" value="InterPro"/>
</dbReference>
<dbReference type="Pfam" id="PF00365">
    <property type="entry name" value="PFK"/>
    <property type="match status" value="1"/>
</dbReference>
<keyword evidence="5" id="KW-0479">Metal-binding</keyword>
<feature type="domain" description="Phosphofructokinase" evidence="10">
    <location>
        <begin position="5"/>
        <end position="332"/>
    </location>
</feature>
<keyword evidence="3" id="KW-0963">Cytoplasm</keyword>
<evidence type="ECO:0000256" key="7">
    <source>
        <dbReference type="ARBA" id="ARBA00022842"/>
    </source>
</evidence>
<keyword evidence="8" id="KW-0324">Glycolysis</keyword>
<dbReference type="InterPro" id="IPR000023">
    <property type="entry name" value="Phosphofructokinase_dom"/>
</dbReference>
<dbReference type="STRING" id="229920.ADM99_06435"/>
<dbReference type="PATRIC" id="fig|229920.5.peg.1257"/>
<proteinExistence type="inferred from homology"/>
<dbReference type="PIRSF" id="PIRSF000532">
    <property type="entry name" value="ATP_PFK_prok"/>
    <property type="match status" value="1"/>
</dbReference>
<comment type="cofactor">
    <cofactor evidence="1">
        <name>Mg(2+)</name>
        <dbReference type="ChEBI" id="CHEBI:18420"/>
    </cofactor>
</comment>
<dbReference type="PANTHER" id="PTHR13697">
    <property type="entry name" value="PHOSPHOFRUCTOKINASE"/>
    <property type="match status" value="1"/>
</dbReference>
<gene>
    <name evidence="11" type="ORF">ADM99_06435</name>
</gene>
<keyword evidence="7" id="KW-0460">Magnesium</keyword>
<dbReference type="OrthoDB" id="9802503at2"/>
<evidence type="ECO:0000256" key="3">
    <source>
        <dbReference type="ARBA" id="ARBA00022490"/>
    </source>
</evidence>
<evidence type="ECO:0000313" key="12">
    <source>
        <dbReference type="Proteomes" id="UP000050430"/>
    </source>
</evidence>
<evidence type="ECO:0000256" key="1">
    <source>
        <dbReference type="ARBA" id="ARBA00001946"/>
    </source>
</evidence>
<dbReference type="Gene3D" id="3.40.50.450">
    <property type="match status" value="1"/>
</dbReference>
<comment type="pathway">
    <text evidence="2">Carbohydrate degradation; glycolysis; D-glyceraldehyde 3-phosphate and glycerone phosphate from D-glucose: step 3/4.</text>
</comment>
<reference evidence="11 12" key="1">
    <citation type="submission" date="2015-07" db="EMBL/GenBank/DDBJ databases">
        <title>Genome sequence of Leptolinea tardivitalis DSM 16556.</title>
        <authorList>
            <person name="Hemp J."/>
            <person name="Ward L.M."/>
            <person name="Pace L.A."/>
            <person name="Fischer W.W."/>
        </authorList>
    </citation>
    <scope>NUCLEOTIDE SEQUENCE [LARGE SCALE GENOMIC DNA]</scope>
    <source>
        <strain evidence="11 12">YMTK-2</strain>
    </source>
</reference>
<accession>A0A0P6XCU2</accession>
<dbReference type="SUPFAM" id="SSF53784">
    <property type="entry name" value="Phosphofructokinase"/>
    <property type="match status" value="1"/>
</dbReference>
<dbReference type="GO" id="GO:0046872">
    <property type="term" value="F:metal ion binding"/>
    <property type="evidence" value="ECO:0007669"/>
    <property type="project" value="UniProtKB-KW"/>
</dbReference>
<dbReference type="InterPro" id="IPR022953">
    <property type="entry name" value="ATP_PFK"/>
</dbReference>
<dbReference type="GO" id="GO:0016208">
    <property type="term" value="F:AMP binding"/>
    <property type="evidence" value="ECO:0007669"/>
    <property type="project" value="TreeGrafter"/>
</dbReference>
<protein>
    <submittedName>
        <fullName evidence="11">Phosphofructokinase</fullName>
    </submittedName>
</protein>
<dbReference type="GO" id="GO:0061621">
    <property type="term" value="P:canonical glycolysis"/>
    <property type="evidence" value="ECO:0007669"/>
    <property type="project" value="TreeGrafter"/>
</dbReference>
<comment type="caution">
    <text evidence="11">The sequence shown here is derived from an EMBL/GenBank/DDBJ whole genome shotgun (WGS) entry which is preliminary data.</text>
</comment>
<dbReference type="GO" id="GO:0048029">
    <property type="term" value="F:monosaccharide binding"/>
    <property type="evidence" value="ECO:0007669"/>
    <property type="project" value="TreeGrafter"/>
</dbReference>
<dbReference type="Gene3D" id="3.40.50.460">
    <property type="entry name" value="Phosphofructokinase domain"/>
    <property type="match status" value="1"/>
</dbReference>
<dbReference type="GO" id="GO:0005945">
    <property type="term" value="C:6-phosphofructokinase complex"/>
    <property type="evidence" value="ECO:0007669"/>
    <property type="project" value="TreeGrafter"/>
</dbReference>
<dbReference type="PANTHER" id="PTHR13697:SF52">
    <property type="entry name" value="ATP-DEPENDENT 6-PHOSPHOFRUCTOKINASE 3"/>
    <property type="match status" value="1"/>
</dbReference>
<keyword evidence="12" id="KW-1185">Reference proteome</keyword>
<evidence type="ECO:0000259" key="10">
    <source>
        <dbReference type="Pfam" id="PF00365"/>
    </source>
</evidence>
<keyword evidence="6 11" id="KW-0418">Kinase</keyword>
<evidence type="ECO:0000256" key="4">
    <source>
        <dbReference type="ARBA" id="ARBA00022679"/>
    </source>
</evidence>
<organism evidence="11 12">
    <name type="scientific">Leptolinea tardivitalis</name>
    <dbReference type="NCBI Taxonomy" id="229920"/>
    <lineage>
        <taxon>Bacteria</taxon>
        <taxon>Bacillati</taxon>
        <taxon>Chloroflexota</taxon>
        <taxon>Anaerolineae</taxon>
        <taxon>Anaerolineales</taxon>
        <taxon>Anaerolineaceae</taxon>
        <taxon>Leptolinea</taxon>
    </lineage>
</organism>
<dbReference type="GO" id="GO:0042802">
    <property type="term" value="F:identical protein binding"/>
    <property type="evidence" value="ECO:0007669"/>
    <property type="project" value="TreeGrafter"/>
</dbReference>
<dbReference type="InterPro" id="IPR012003">
    <property type="entry name" value="ATP_PFK_prok-type"/>
</dbReference>
<keyword evidence="4" id="KW-0808">Transferase</keyword>